<comment type="caution">
    <text evidence="3">The sequence shown here is derived from an EMBL/GenBank/DDBJ whole genome shotgun (WGS) entry which is preliminary data.</text>
</comment>
<name>A0A2M8EXH7_9BACT</name>
<dbReference type="PANTHER" id="PTHR34477:SF1">
    <property type="entry name" value="UPF0213 PROTEIN YHBQ"/>
    <property type="match status" value="1"/>
</dbReference>
<comment type="similarity">
    <text evidence="1">Belongs to the UPF0213 family.</text>
</comment>
<dbReference type="InterPro" id="IPR035901">
    <property type="entry name" value="GIY-YIG_endonuc_sf"/>
</dbReference>
<dbReference type="SUPFAM" id="SSF82771">
    <property type="entry name" value="GIY-YIG endonuclease"/>
    <property type="match status" value="1"/>
</dbReference>
<sequence>MYYVYILKHVNDTYYIGFSSNLKQRIQNHLDGKVGQTKSPRPLKLVYYSAFKDKKKALDFEKYLKTNSGFAFRNKRLV</sequence>
<gene>
    <name evidence="3" type="ORF">CO051_04925</name>
</gene>
<evidence type="ECO:0000313" key="3">
    <source>
        <dbReference type="EMBL" id="PJC30739.1"/>
    </source>
</evidence>
<proteinExistence type="inferred from homology"/>
<dbReference type="Pfam" id="PF01541">
    <property type="entry name" value="GIY-YIG"/>
    <property type="match status" value="1"/>
</dbReference>
<dbReference type="PANTHER" id="PTHR34477">
    <property type="entry name" value="UPF0213 PROTEIN YHBQ"/>
    <property type="match status" value="1"/>
</dbReference>
<dbReference type="EMBL" id="PFSC01000127">
    <property type="protein sequence ID" value="PJC30739.1"/>
    <property type="molecule type" value="Genomic_DNA"/>
</dbReference>
<accession>A0A2M8EXH7</accession>
<dbReference type="InterPro" id="IPR050190">
    <property type="entry name" value="UPF0213_domain"/>
</dbReference>
<evidence type="ECO:0000313" key="4">
    <source>
        <dbReference type="Proteomes" id="UP000231383"/>
    </source>
</evidence>
<evidence type="ECO:0000259" key="2">
    <source>
        <dbReference type="PROSITE" id="PS50164"/>
    </source>
</evidence>
<dbReference type="InterPro" id="IPR000305">
    <property type="entry name" value="GIY-YIG_endonuc"/>
</dbReference>
<protein>
    <recommendedName>
        <fullName evidence="2">GIY-YIG domain-containing protein</fullName>
    </recommendedName>
</protein>
<dbReference type="Proteomes" id="UP000231383">
    <property type="component" value="Unassembled WGS sequence"/>
</dbReference>
<reference evidence="4" key="1">
    <citation type="submission" date="2017-09" db="EMBL/GenBank/DDBJ databases">
        <title>Depth-based differentiation of microbial function through sediment-hosted aquifers and enrichment of novel symbionts in the deep terrestrial subsurface.</title>
        <authorList>
            <person name="Probst A.J."/>
            <person name="Ladd B."/>
            <person name="Jarett J.K."/>
            <person name="Geller-Mcgrath D.E."/>
            <person name="Sieber C.M.K."/>
            <person name="Emerson J.B."/>
            <person name="Anantharaman K."/>
            <person name="Thomas B.C."/>
            <person name="Malmstrom R."/>
            <person name="Stieglmeier M."/>
            <person name="Klingl A."/>
            <person name="Woyke T."/>
            <person name="Ryan C.M."/>
            <person name="Banfield J.F."/>
        </authorList>
    </citation>
    <scope>NUCLEOTIDE SEQUENCE [LARGE SCALE GENOMIC DNA]</scope>
</reference>
<dbReference type="AlphaFoldDB" id="A0A2M8EXH7"/>
<dbReference type="PROSITE" id="PS50164">
    <property type="entry name" value="GIY_YIG"/>
    <property type="match status" value="1"/>
</dbReference>
<feature type="domain" description="GIY-YIG" evidence="2">
    <location>
        <begin position="1"/>
        <end position="78"/>
    </location>
</feature>
<organism evidence="3 4">
    <name type="scientific">Candidatus Roizmanbacteria bacterium CG_4_9_14_0_2_um_filter_39_13</name>
    <dbReference type="NCBI Taxonomy" id="1974839"/>
    <lineage>
        <taxon>Bacteria</taxon>
        <taxon>Candidatus Roizmaniibacteriota</taxon>
    </lineage>
</organism>
<evidence type="ECO:0000256" key="1">
    <source>
        <dbReference type="ARBA" id="ARBA00007435"/>
    </source>
</evidence>
<dbReference type="Gene3D" id="3.40.1440.10">
    <property type="entry name" value="GIY-YIG endonuclease"/>
    <property type="match status" value="1"/>
</dbReference>